<evidence type="ECO:0000256" key="2">
    <source>
        <dbReference type="ARBA" id="ARBA00022737"/>
    </source>
</evidence>
<evidence type="ECO:0000259" key="3">
    <source>
        <dbReference type="Pfam" id="PF13004"/>
    </source>
</evidence>
<accession>A0A940DR12</accession>
<dbReference type="Gene3D" id="2.60.40.10">
    <property type="entry name" value="Immunoglobulins"/>
    <property type="match status" value="5"/>
</dbReference>
<keyword evidence="1" id="KW-0433">Leucine-rich repeat</keyword>
<dbReference type="InterPro" id="IPR052574">
    <property type="entry name" value="CDIRP"/>
</dbReference>
<evidence type="ECO:0000256" key="1">
    <source>
        <dbReference type="ARBA" id="ARBA00022614"/>
    </source>
</evidence>
<reference evidence="5" key="1">
    <citation type="submission" date="2020-10" db="EMBL/GenBank/DDBJ databases">
        <authorList>
            <person name="Gilroy R."/>
        </authorList>
    </citation>
    <scope>NUCLEOTIDE SEQUENCE</scope>
    <source>
        <strain evidence="5">G3-8215</strain>
    </source>
</reference>
<dbReference type="Pfam" id="PF19190">
    <property type="entry name" value="BACON_2"/>
    <property type="match status" value="3"/>
</dbReference>
<dbReference type="PANTHER" id="PTHR47566:SF1">
    <property type="entry name" value="PROTEIN NUD1"/>
    <property type="match status" value="1"/>
</dbReference>
<feature type="domain" description="BACON" evidence="3">
    <location>
        <begin position="57"/>
        <end position="110"/>
    </location>
</feature>
<feature type="domain" description="BACON" evidence="4">
    <location>
        <begin position="294"/>
        <end position="376"/>
    </location>
</feature>
<reference evidence="5" key="2">
    <citation type="journal article" date="2021" name="PeerJ">
        <title>Extensive microbial diversity within the chicken gut microbiome revealed by metagenomics and culture.</title>
        <authorList>
            <person name="Gilroy R."/>
            <person name="Ravi A."/>
            <person name="Getino M."/>
            <person name="Pursley I."/>
            <person name="Horton D.L."/>
            <person name="Alikhan N.F."/>
            <person name="Baker D."/>
            <person name="Gharbi K."/>
            <person name="Hall N."/>
            <person name="Watson M."/>
            <person name="Adriaenssens E.M."/>
            <person name="Foster-Nyarko E."/>
            <person name="Jarju S."/>
            <person name="Secka A."/>
            <person name="Antonio M."/>
            <person name="Oren A."/>
            <person name="Chaudhuri R.R."/>
            <person name="La Ragione R."/>
            <person name="Hildebrand F."/>
            <person name="Pallen M.J."/>
        </authorList>
    </citation>
    <scope>NUCLEOTIDE SEQUENCE</scope>
    <source>
        <strain evidence="5">G3-8215</strain>
    </source>
</reference>
<evidence type="ECO:0000259" key="4">
    <source>
        <dbReference type="Pfam" id="PF19190"/>
    </source>
</evidence>
<protein>
    <submittedName>
        <fullName evidence="5">Leucine-rich repeat domain-containing protein</fullName>
    </submittedName>
</protein>
<dbReference type="InterPro" id="IPR013783">
    <property type="entry name" value="Ig-like_fold"/>
</dbReference>
<gene>
    <name evidence="5" type="ORF">IAB75_03440</name>
</gene>
<dbReference type="Proteomes" id="UP000725002">
    <property type="component" value="Unassembled WGS sequence"/>
</dbReference>
<dbReference type="EMBL" id="JADILV010000024">
    <property type="protein sequence ID" value="MBO8483155.1"/>
    <property type="molecule type" value="Genomic_DNA"/>
</dbReference>
<dbReference type="Pfam" id="PF13004">
    <property type="entry name" value="BACON"/>
    <property type="match status" value="2"/>
</dbReference>
<comment type="caution">
    <text evidence="5">The sequence shown here is derived from an EMBL/GenBank/DDBJ whole genome shotgun (WGS) entry which is preliminary data.</text>
</comment>
<dbReference type="CDD" id="cd14948">
    <property type="entry name" value="BACON"/>
    <property type="match status" value="5"/>
</dbReference>
<feature type="domain" description="BACON" evidence="4">
    <location>
        <begin position="381"/>
        <end position="462"/>
    </location>
</feature>
<keyword evidence="2" id="KW-0677">Repeat</keyword>
<dbReference type="InterPro" id="IPR024361">
    <property type="entry name" value="BACON"/>
</dbReference>
<name>A0A940DR12_9BACT</name>
<feature type="domain" description="BACON" evidence="3">
    <location>
        <begin position="237"/>
        <end position="288"/>
    </location>
</feature>
<dbReference type="PROSITE" id="PS51257">
    <property type="entry name" value="PROKAR_LIPOPROTEIN"/>
    <property type="match status" value="1"/>
</dbReference>
<dbReference type="PANTHER" id="PTHR47566">
    <property type="match status" value="1"/>
</dbReference>
<sequence>MKKILTLLAIVIVGLTSCKEELVQVYSISIDPTELSFNSGGGDETITVTSTADWELSGGSYWCYASSYSGKGDAEIIFTADPNEDSESSRRATFTFISGDKKATLTVTQEKKEYSISIEPKELKFGAEGGEQEITVTSSDEWEVKGESDWCDISVTSGKDGDKVTFSAEPYMNTEEARTTTYTFVCGDKETELTVEQEAKVYSISVEPTNLTYEVDGGEQTVTITSSDEWTAAYPSDHKDWLKVSSVEGGNGATVNITVEKSDSPEIRYSCVSFYCGDKKADVTIEQAAKEYSISVEPTEITFDADGEEKEVTVSSSDEWELTTNCDWIQTSTSKGDNGTSVKIIASFNNTSEQRTGTIVFTCGNKTAELKFTQEANDFSISIEPAEIAFGAEGGKQTIKVTSSHEWTLTNDNEWITTSIVEGEYGSSVEISVGYSTSPETKSGEIIFTCGDKTVVLNISQESDGSPVIQFKDPYFLTAIIEQADINGDGQITEKEAASVKLLTTETNGNPSRNIDELKYFVNLETLTIASIDIESLDIDLNTFKNLNKFIIDASSFNLSAKGHEKLSSINIYNVIFSSDVDLRDCKNLTNITINYSNANNVLLDNCTSLSNVDIYGSWHGAINKLSLYNCSSLKTFNVDGERKYGSTEFKINEINLQNCITLTSILLRSHTEKLDLSGCSSLMHCSGGGNMTTLILNGCSALERLTCNSDNLTSLNISDCTSLAYLDISSSGITQIDLSNNPNITILLCDYTPLSLIDTSNQKGLTKLQCSRCKLTSLNLGNKPVLTELNCSRNQLTSLDITNCPALTHLYCEFNQLTSLDLSKFTALEQLRCSGNPLQKLILYKYHIIDDGYMESIESEYGDIIEYVE</sequence>
<evidence type="ECO:0000313" key="6">
    <source>
        <dbReference type="Proteomes" id="UP000725002"/>
    </source>
</evidence>
<dbReference type="AlphaFoldDB" id="A0A940DR12"/>
<dbReference type="GO" id="GO:0035591">
    <property type="term" value="F:signaling adaptor activity"/>
    <property type="evidence" value="ECO:0007669"/>
    <property type="project" value="TreeGrafter"/>
</dbReference>
<dbReference type="InterPro" id="IPR025875">
    <property type="entry name" value="Leu-rich_rpt_4"/>
</dbReference>
<dbReference type="Pfam" id="PF12799">
    <property type="entry name" value="LRR_4"/>
    <property type="match status" value="1"/>
</dbReference>
<dbReference type="SUPFAM" id="SSF52058">
    <property type="entry name" value="L domain-like"/>
    <property type="match status" value="1"/>
</dbReference>
<proteinExistence type="predicted"/>
<dbReference type="Gene3D" id="3.80.10.10">
    <property type="entry name" value="Ribonuclease Inhibitor"/>
    <property type="match status" value="2"/>
</dbReference>
<organism evidence="5 6">
    <name type="scientific">Candidatus Cryptobacteroides avicola</name>
    <dbReference type="NCBI Taxonomy" id="2840757"/>
    <lineage>
        <taxon>Bacteria</taxon>
        <taxon>Pseudomonadati</taxon>
        <taxon>Bacteroidota</taxon>
        <taxon>Bacteroidia</taxon>
        <taxon>Bacteroidales</taxon>
        <taxon>Candidatus Cryptobacteroides</taxon>
    </lineage>
</organism>
<dbReference type="InterPro" id="IPR032675">
    <property type="entry name" value="LRR_dom_sf"/>
</dbReference>
<evidence type="ECO:0000313" key="5">
    <source>
        <dbReference type="EMBL" id="MBO8483155.1"/>
    </source>
</evidence>
<feature type="domain" description="BACON" evidence="4">
    <location>
        <begin position="116"/>
        <end position="199"/>
    </location>
</feature>